<dbReference type="GO" id="GO:0005507">
    <property type="term" value="F:copper ion binding"/>
    <property type="evidence" value="ECO:0007669"/>
    <property type="project" value="InterPro"/>
</dbReference>
<dbReference type="PANTHER" id="PTHR34820">
    <property type="entry name" value="INNER MEMBRANE PROTEIN YEBZ"/>
    <property type="match status" value="1"/>
</dbReference>
<keyword evidence="5" id="KW-0812">Transmembrane</keyword>
<protein>
    <submittedName>
        <fullName evidence="7">Unannotated protein</fullName>
    </submittedName>
</protein>
<proteinExistence type="predicted"/>
<evidence type="ECO:0000256" key="2">
    <source>
        <dbReference type="ARBA" id="ARBA00022723"/>
    </source>
</evidence>
<accession>A0A6J6KHX9</accession>
<dbReference type="GO" id="GO:0006825">
    <property type="term" value="P:copper ion transport"/>
    <property type="evidence" value="ECO:0007669"/>
    <property type="project" value="InterPro"/>
</dbReference>
<keyword evidence="5" id="KW-1133">Transmembrane helix</keyword>
<dbReference type="InterPro" id="IPR014756">
    <property type="entry name" value="Ig_E-set"/>
</dbReference>
<keyword evidence="5" id="KW-0472">Membrane</keyword>
<dbReference type="Pfam" id="PF04234">
    <property type="entry name" value="CopC"/>
    <property type="match status" value="1"/>
</dbReference>
<sequence length="176" mass="19099">MKNRTQRNSTKIFAHILVATLFAFSGSSIAQAHTKLIAANPAAASEVSQWPTQIKLEFDEELQNLGDEKANFIVVNNALGDQVSESDEVLSGNTITVTLSANEVKGPVLVFYHVVSGDGHPVEGEYKFTYGVGEVTAQGVEEPESTSLPIGIYIASAVFIISGLFFSIFAYRRRNK</sequence>
<dbReference type="SUPFAM" id="SSF81296">
    <property type="entry name" value="E set domains"/>
    <property type="match status" value="1"/>
</dbReference>
<dbReference type="GO" id="GO:0005886">
    <property type="term" value="C:plasma membrane"/>
    <property type="evidence" value="ECO:0007669"/>
    <property type="project" value="TreeGrafter"/>
</dbReference>
<dbReference type="InterPro" id="IPR014755">
    <property type="entry name" value="Cu-Rt/internalin_Ig-like"/>
</dbReference>
<dbReference type="PANTHER" id="PTHR34820:SF4">
    <property type="entry name" value="INNER MEMBRANE PROTEIN YEBZ"/>
    <property type="match status" value="1"/>
</dbReference>
<evidence type="ECO:0000256" key="3">
    <source>
        <dbReference type="ARBA" id="ARBA00022729"/>
    </source>
</evidence>
<keyword evidence="3" id="KW-0732">Signal</keyword>
<feature type="domain" description="CopC" evidence="6">
    <location>
        <begin position="33"/>
        <end position="129"/>
    </location>
</feature>
<dbReference type="GO" id="GO:0030313">
    <property type="term" value="C:cell envelope"/>
    <property type="evidence" value="ECO:0007669"/>
    <property type="project" value="UniProtKB-SubCell"/>
</dbReference>
<keyword evidence="4" id="KW-0186">Copper</keyword>
<name>A0A6J6KHX9_9ZZZZ</name>
<evidence type="ECO:0000313" key="7">
    <source>
        <dbReference type="EMBL" id="CAB4648806.1"/>
    </source>
</evidence>
<evidence type="ECO:0000256" key="1">
    <source>
        <dbReference type="ARBA" id="ARBA00004196"/>
    </source>
</evidence>
<dbReference type="GO" id="GO:0046688">
    <property type="term" value="P:response to copper ion"/>
    <property type="evidence" value="ECO:0007669"/>
    <property type="project" value="InterPro"/>
</dbReference>
<dbReference type="Gene3D" id="2.60.40.1220">
    <property type="match status" value="1"/>
</dbReference>
<dbReference type="EMBL" id="CAEZWG010000044">
    <property type="protein sequence ID" value="CAB4648806.1"/>
    <property type="molecule type" value="Genomic_DNA"/>
</dbReference>
<gene>
    <name evidence="7" type="ORF">UFOPK2234_00333</name>
</gene>
<organism evidence="7">
    <name type="scientific">freshwater metagenome</name>
    <dbReference type="NCBI Taxonomy" id="449393"/>
    <lineage>
        <taxon>unclassified sequences</taxon>
        <taxon>metagenomes</taxon>
        <taxon>ecological metagenomes</taxon>
    </lineage>
</organism>
<dbReference type="GO" id="GO:0042597">
    <property type="term" value="C:periplasmic space"/>
    <property type="evidence" value="ECO:0007669"/>
    <property type="project" value="InterPro"/>
</dbReference>
<dbReference type="InterPro" id="IPR007348">
    <property type="entry name" value="CopC_dom"/>
</dbReference>
<dbReference type="AlphaFoldDB" id="A0A6J6KHX9"/>
<evidence type="ECO:0000259" key="6">
    <source>
        <dbReference type="Pfam" id="PF04234"/>
    </source>
</evidence>
<evidence type="ECO:0000256" key="5">
    <source>
        <dbReference type="SAM" id="Phobius"/>
    </source>
</evidence>
<reference evidence="7" key="1">
    <citation type="submission" date="2020-05" db="EMBL/GenBank/DDBJ databases">
        <authorList>
            <person name="Chiriac C."/>
            <person name="Salcher M."/>
            <person name="Ghai R."/>
            <person name="Kavagutti S V."/>
        </authorList>
    </citation>
    <scope>NUCLEOTIDE SEQUENCE</scope>
</reference>
<feature type="transmembrane region" description="Helical" evidence="5">
    <location>
        <begin position="150"/>
        <end position="171"/>
    </location>
</feature>
<comment type="subcellular location">
    <subcellularLocation>
        <location evidence="1">Cell envelope</location>
    </subcellularLocation>
</comment>
<keyword evidence="2" id="KW-0479">Metal-binding</keyword>
<evidence type="ECO:0000256" key="4">
    <source>
        <dbReference type="ARBA" id="ARBA00023008"/>
    </source>
</evidence>
<dbReference type="InterPro" id="IPR032694">
    <property type="entry name" value="CopC/D"/>
</dbReference>